<proteinExistence type="predicted"/>
<dbReference type="PROSITE" id="PS50164">
    <property type="entry name" value="GIY_YIG"/>
    <property type="match status" value="1"/>
</dbReference>
<dbReference type="CDD" id="cd10456">
    <property type="entry name" value="GIY-YIG_UPF0213"/>
    <property type="match status" value="1"/>
</dbReference>
<name>A0A0F9VRW5_9ZZZZ</name>
<gene>
    <name evidence="2" type="ORF">LCGC14_0101320</name>
</gene>
<organism evidence="2">
    <name type="scientific">marine sediment metagenome</name>
    <dbReference type="NCBI Taxonomy" id="412755"/>
    <lineage>
        <taxon>unclassified sequences</taxon>
        <taxon>metagenomes</taxon>
        <taxon>ecological metagenomes</taxon>
    </lineage>
</organism>
<dbReference type="InterPro" id="IPR050190">
    <property type="entry name" value="UPF0213_domain"/>
</dbReference>
<reference evidence="2" key="1">
    <citation type="journal article" date="2015" name="Nature">
        <title>Complex archaea that bridge the gap between prokaryotes and eukaryotes.</title>
        <authorList>
            <person name="Spang A."/>
            <person name="Saw J.H."/>
            <person name="Jorgensen S.L."/>
            <person name="Zaremba-Niedzwiedzka K."/>
            <person name="Martijn J."/>
            <person name="Lind A.E."/>
            <person name="van Eijk R."/>
            <person name="Schleper C."/>
            <person name="Guy L."/>
            <person name="Ettema T.J."/>
        </authorList>
    </citation>
    <scope>NUCLEOTIDE SEQUENCE</scope>
</reference>
<sequence length="112" mass="13447">MKKALRPFGSESLRLEERNDEVTNSMVFYVYILECSDYSFYVGCTNSLEKRVKQHNESKWGAHYTKIHRPVVLRYSEEFETLKEAMHRESEIKGWRREKKLNLIKFGKPTLR</sequence>
<dbReference type="SUPFAM" id="SSF82771">
    <property type="entry name" value="GIY-YIG endonuclease"/>
    <property type="match status" value="1"/>
</dbReference>
<dbReference type="Pfam" id="PF01541">
    <property type="entry name" value="GIY-YIG"/>
    <property type="match status" value="1"/>
</dbReference>
<feature type="domain" description="GIY-YIG" evidence="1">
    <location>
        <begin position="26"/>
        <end position="103"/>
    </location>
</feature>
<dbReference type="SMART" id="SM00465">
    <property type="entry name" value="GIYc"/>
    <property type="match status" value="1"/>
</dbReference>
<dbReference type="AlphaFoldDB" id="A0A0F9VRW5"/>
<dbReference type="InterPro" id="IPR000305">
    <property type="entry name" value="GIY-YIG_endonuc"/>
</dbReference>
<dbReference type="PANTHER" id="PTHR34477">
    <property type="entry name" value="UPF0213 PROTEIN YHBQ"/>
    <property type="match status" value="1"/>
</dbReference>
<comment type="caution">
    <text evidence="2">The sequence shown here is derived from an EMBL/GenBank/DDBJ whole genome shotgun (WGS) entry which is preliminary data.</text>
</comment>
<protein>
    <recommendedName>
        <fullName evidence="1">GIY-YIG domain-containing protein</fullName>
    </recommendedName>
</protein>
<dbReference type="EMBL" id="LAZR01000029">
    <property type="protein sequence ID" value="KKO02683.1"/>
    <property type="molecule type" value="Genomic_DNA"/>
</dbReference>
<accession>A0A0F9VRW5</accession>
<dbReference type="PANTHER" id="PTHR34477:SF1">
    <property type="entry name" value="UPF0213 PROTEIN YHBQ"/>
    <property type="match status" value="1"/>
</dbReference>
<dbReference type="Gene3D" id="3.40.1440.10">
    <property type="entry name" value="GIY-YIG endonuclease"/>
    <property type="match status" value="1"/>
</dbReference>
<dbReference type="InterPro" id="IPR035901">
    <property type="entry name" value="GIY-YIG_endonuc_sf"/>
</dbReference>
<evidence type="ECO:0000259" key="1">
    <source>
        <dbReference type="PROSITE" id="PS50164"/>
    </source>
</evidence>
<evidence type="ECO:0000313" key="2">
    <source>
        <dbReference type="EMBL" id="KKO02683.1"/>
    </source>
</evidence>